<dbReference type="EMBL" id="MGDD01000190">
    <property type="protein sequence ID" value="OGL45209.1"/>
    <property type="molecule type" value="Genomic_DNA"/>
</dbReference>
<name>A0A1F7RUG4_9BACT</name>
<dbReference type="AlphaFoldDB" id="A0A1F7RUG4"/>
<gene>
    <name evidence="1" type="ORF">A2161_21360</name>
</gene>
<accession>A0A1F7RUG4</accession>
<organism evidence="1 2">
    <name type="scientific">Candidatus Schekmanbacteria bacterium RBG_13_48_7</name>
    <dbReference type="NCBI Taxonomy" id="1817878"/>
    <lineage>
        <taxon>Bacteria</taxon>
        <taxon>Candidatus Schekmaniibacteriota</taxon>
    </lineage>
</organism>
<dbReference type="Gene3D" id="3.30.870.10">
    <property type="entry name" value="Endonuclease Chain A"/>
    <property type="match status" value="1"/>
</dbReference>
<protein>
    <submittedName>
        <fullName evidence="1">Uncharacterized protein</fullName>
    </submittedName>
</protein>
<dbReference type="Proteomes" id="UP000179266">
    <property type="component" value="Unassembled WGS sequence"/>
</dbReference>
<evidence type="ECO:0000313" key="1">
    <source>
        <dbReference type="EMBL" id="OGL45209.1"/>
    </source>
</evidence>
<reference evidence="1 2" key="1">
    <citation type="journal article" date="2016" name="Nat. Commun.">
        <title>Thousands of microbial genomes shed light on interconnected biogeochemical processes in an aquifer system.</title>
        <authorList>
            <person name="Anantharaman K."/>
            <person name="Brown C.T."/>
            <person name="Hug L.A."/>
            <person name="Sharon I."/>
            <person name="Castelle C.J."/>
            <person name="Probst A.J."/>
            <person name="Thomas B.C."/>
            <person name="Singh A."/>
            <person name="Wilkins M.J."/>
            <person name="Karaoz U."/>
            <person name="Brodie E.L."/>
            <person name="Williams K.H."/>
            <person name="Hubbard S.S."/>
            <person name="Banfield J.F."/>
        </authorList>
    </citation>
    <scope>NUCLEOTIDE SEQUENCE [LARGE SCALE GENOMIC DNA]</scope>
</reference>
<proteinExistence type="predicted"/>
<evidence type="ECO:0000313" key="2">
    <source>
        <dbReference type="Proteomes" id="UP000179266"/>
    </source>
</evidence>
<sequence length="179" mass="20923">MVNVSPENRYIRLITEKTVEHFLQRFFLRDMHIRSLCIVSPFINTMQNCRYTLQDLSLKVKKECIPTYVVTRPPRENYQHDAMAVLSDNEWVEIRFNESIHAKVYVSSALPESESFAMFGSGNLTGQSITSNIEVGVMIFAQGNGRPLVNELYYWANNKLRILQESRLHQRIRALRRKV</sequence>
<comment type="caution">
    <text evidence="1">The sequence shown here is derived from an EMBL/GenBank/DDBJ whole genome shotgun (WGS) entry which is preliminary data.</text>
</comment>